<reference evidence="2 3" key="1">
    <citation type="journal article" date="2014" name="Genome Biol. Evol.">
        <title>The secreted proteins of Achlya hypogyna and Thraustotheca clavata identify the ancestral oomycete secretome and reveal gene acquisitions by horizontal gene transfer.</title>
        <authorList>
            <person name="Misner I."/>
            <person name="Blouin N."/>
            <person name="Leonard G."/>
            <person name="Richards T.A."/>
            <person name="Lane C.E."/>
        </authorList>
    </citation>
    <scope>NUCLEOTIDE SEQUENCE [LARGE SCALE GENOMIC DNA]</scope>
    <source>
        <strain evidence="2 3">ATCC 48635</strain>
    </source>
</reference>
<evidence type="ECO:0000313" key="2">
    <source>
        <dbReference type="EMBL" id="OQR98051.1"/>
    </source>
</evidence>
<organism evidence="2 3">
    <name type="scientific">Achlya hypogyna</name>
    <name type="common">Oomycete</name>
    <name type="synonym">Protoachlya hypogyna</name>
    <dbReference type="NCBI Taxonomy" id="1202772"/>
    <lineage>
        <taxon>Eukaryota</taxon>
        <taxon>Sar</taxon>
        <taxon>Stramenopiles</taxon>
        <taxon>Oomycota</taxon>
        <taxon>Saprolegniomycetes</taxon>
        <taxon>Saprolegniales</taxon>
        <taxon>Achlyaceae</taxon>
        <taxon>Achlya</taxon>
    </lineage>
</organism>
<sequence length="580" mass="63489">MATNGAVFFESGLRNIRDWNGWDGCWGDSFNVGFALTLKTSSAGAQWLAAVRTNLNSVLAEASYWRAVGIQSFNLQWQNYKTTAFSDQVLVENALGLQFPLPLARVAGAFHPTHQNSMVMYWGLASDLWAIDTNTTSIVGSCLLRASPRFAYTNITSQQLLAENLTLPLPLSTGYAALESSLGPFNAIDMTFVPCPPPLVTLYSALSSTLATLTATNLSVQETYLRLPSKFLVIDVPPTWLSLPMELFAMGGNIFCPSNMVGGPFFMGYGVGFAETNTCNTFITDNIEPSIVQLLFALLGFNATMHLHDDDWTGICGANTYMGANCSAEYSAAVTFLDAHTTALAPAVALAPSVRTAVQDLDVRILQYVCNMTDMDVNLFTLGLLDASDRPWNFYGWLILFEWVAGRREVLNFAGDSGSLVTITQGVSPVTLTPDTRVLSATYAPFFQAILRYISGVLIGIAGIIVAYTVHMRGLVEGLNLFELNRVVGMVWIGRSFLVVRSITAICLLNTTTLHLVRIGVGTQFESPALPWYKSFLASAEATWLVYVLNDLFSCVTHQYTPYYAFKSSLLAWVSLVRVR</sequence>
<protein>
    <recommendedName>
        <fullName evidence="4">Transmembrane protein</fullName>
    </recommendedName>
</protein>
<feature type="transmembrane region" description="Helical" evidence="1">
    <location>
        <begin position="450"/>
        <end position="470"/>
    </location>
</feature>
<gene>
    <name evidence="2" type="ORF">ACHHYP_09249</name>
</gene>
<evidence type="ECO:0000313" key="3">
    <source>
        <dbReference type="Proteomes" id="UP000243579"/>
    </source>
</evidence>
<dbReference type="Proteomes" id="UP000243579">
    <property type="component" value="Unassembled WGS sequence"/>
</dbReference>
<accession>A0A1V9ZJE6</accession>
<dbReference type="AlphaFoldDB" id="A0A1V9ZJE6"/>
<keyword evidence="1" id="KW-0472">Membrane</keyword>
<keyword evidence="3" id="KW-1185">Reference proteome</keyword>
<proteinExistence type="predicted"/>
<name>A0A1V9ZJE6_ACHHY</name>
<feature type="transmembrane region" description="Helical" evidence="1">
    <location>
        <begin position="490"/>
        <end position="509"/>
    </location>
</feature>
<dbReference type="EMBL" id="JNBR01000091">
    <property type="protein sequence ID" value="OQR98051.1"/>
    <property type="molecule type" value="Genomic_DNA"/>
</dbReference>
<comment type="caution">
    <text evidence="2">The sequence shown here is derived from an EMBL/GenBank/DDBJ whole genome shotgun (WGS) entry which is preliminary data.</text>
</comment>
<keyword evidence="1" id="KW-1133">Transmembrane helix</keyword>
<evidence type="ECO:0000256" key="1">
    <source>
        <dbReference type="SAM" id="Phobius"/>
    </source>
</evidence>
<evidence type="ECO:0008006" key="4">
    <source>
        <dbReference type="Google" id="ProtNLM"/>
    </source>
</evidence>
<keyword evidence="1" id="KW-0812">Transmembrane</keyword>